<keyword evidence="3" id="KW-1185">Reference proteome</keyword>
<dbReference type="EMBL" id="BPLQ01004902">
    <property type="protein sequence ID" value="GIY11424.1"/>
    <property type="molecule type" value="Genomic_DNA"/>
</dbReference>
<sequence>MLTEEKRDLDLSMLKGQIATSQQEASCVLRPLPCKRRHANCSIRELSSRQSEEGDDKTGGYHRGPPYLFRTAQKHRGPKNIRVGKNTPEKRV</sequence>
<reference evidence="2 3" key="1">
    <citation type="submission" date="2021-06" db="EMBL/GenBank/DDBJ databases">
        <title>Caerostris darwini draft genome.</title>
        <authorList>
            <person name="Kono N."/>
            <person name="Arakawa K."/>
        </authorList>
    </citation>
    <scope>NUCLEOTIDE SEQUENCE [LARGE SCALE GENOMIC DNA]</scope>
</reference>
<proteinExistence type="predicted"/>
<accession>A0AAV4QT18</accession>
<dbReference type="AlphaFoldDB" id="A0AAV4QT18"/>
<evidence type="ECO:0000313" key="2">
    <source>
        <dbReference type="EMBL" id="GIY11424.1"/>
    </source>
</evidence>
<name>A0AAV4QT18_9ARAC</name>
<evidence type="ECO:0000313" key="3">
    <source>
        <dbReference type="Proteomes" id="UP001054837"/>
    </source>
</evidence>
<evidence type="ECO:0000256" key="1">
    <source>
        <dbReference type="SAM" id="MobiDB-lite"/>
    </source>
</evidence>
<dbReference type="Proteomes" id="UP001054837">
    <property type="component" value="Unassembled WGS sequence"/>
</dbReference>
<protein>
    <submittedName>
        <fullName evidence="2">Uncharacterized protein</fullName>
    </submittedName>
</protein>
<gene>
    <name evidence="2" type="ORF">CDAR_536021</name>
</gene>
<organism evidence="2 3">
    <name type="scientific">Caerostris darwini</name>
    <dbReference type="NCBI Taxonomy" id="1538125"/>
    <lineage>
        <taxon>Eukaryota</taxon>
        <taxon>Metazoa</taxon>
        <taxon>Ecdysozoa</taxon>
        <taxon>Arthropoda</taxon>
        <taxon>Chelicerata</taxon>
        <taxon>Arachnida</taxon>
        <taxon>Araneae</taxon>
        <taxon>Araneomorphae</taxon>
        <taxon>Entelegynae</taxon>
        <taxon>Araneoidea</taxon>
        <taxon>Araneidae</taxon>
        <taxon>Caerostris</taxon>
    </lineage>
</organism>
<comment type="caution">
    <text evidence="2">The sequence shown here is derived from an EMBL/GenBank/DDBJ whole genome shotgun (WGS) entry which is preliminary data.</text>
</comment>
<feature type="region of interest" description="Disordered" evidence="1">
    <location>
        <begin position="44"/>
        <end position="92"/>
    </location>
</feature>
<feature type="compositionally biased region" description="Basic and acidic residues" evidence="1">
    <location>
        <begin position="46"/>
        <end position="59"/>
    </location>
</feature>